<dbReference type="EMBL" id="JAYRBN010000056">
    <property type="protein sequence ID" value="KAL2743501.1"/>
    <property type="molecule type" value="Genomic_DNA"/>
</dbReference>
<dbReference type="Proteomes" id="UP001607303">
    <property type="component" value="Unassembled WGS sequence"/>
</dbReference>
<dbReference type="AlphaFoldDB" id="A0ABD2CEK3"/>
<feature type="region of interest" description="Disordered" evidence="1">
    <location>
        <begin position="134"/>
        <end position="157"/>
    </location>
</feature>
<keyword evidence="3" id="KW-1185">Reference proteome</keyword>
<organism evidence="2 3">
    <name type="scientific">Vespula maculifrons</name>
    <name type="common">Eastern yellow jacket</name>
    <name type="synonym">Wasp</name>
    <dbReference type="NCBI Taxonomy" id="7453"/>
    <lineage>
        <taxon>Eukaryota</taxon>
        <taxon>Metazoa</taxon>
        <taxon>Ecdysozoa</taxon>
        <taxon>Arthropoda</taxon>
        <taxon>Hexapoda</taxon>
        <taxon>Insecta</taxon>
        <taxon>Pterygota</taxon>
        <taxon>Neoptera</taxon>
        <taxon>Endopterygota</taxon>
        <taxon>Hymenoptera</taxon>
        <taxon>Apocrita</taxon>
        <taxon>Aculeata</taxon>
        <taxon>Vespoidea</taxon>
        <taxon>Vespidae</taxon>
        <taxon>Vespinae</taxon>
        <taxon>Vespula</taxon>
    </lineage>
</organism>
<evidence type="ECO:0000313" key="2">
    <source>
        <dbReference type="EMBL" id="KAL2743501.1"/>
    </source>
</evidence>
<evidence type="ECO:0000256" key="1">
    <source>
        <dbReference type="SAM" id="MobiDB-lite"/>
    </source>
</evidence>
<evidence type="ECO:0008006" key="4">
    <source>
        <dbReference type="Google" id="ProtNLM"/>
    </source>
</evidence>
<reference evidence="2 3" key="1">
    <citation type="journal article" date="2024" name="Ann. Entomol. Soc. Am.">
        <title>Genomic analyses of the southern and eastern yellowjacket wasps (Hymenoptera: Vespidae) reveal evolutionary signatures of social life.</title>
        <authorList>
            <person name="Catto M.A."/>
            <person name="Caine P.B."/>
            <person name="Orr S.E."/>
            <person name="Hunt B.G."/>
            <person name="Goodisman M.A.D."/>
        </authorList>
    </citation>
    <scope>NUCLEOTIDE SEQUENCE [LARGE SCALE GENOMIC DNA]</scope>
    <source>
        <strain evidence="2">232</strain>
        <tissue evidence="2">Head and thorax</tissue>
    </source>
</reference>
<name>A0ABD2CEK3_VESMC</name>
<feature type="compositionally biased region" description="Basic and acidic residues" evidence="1">
    <location>
        <begin position="134"/>
        <end position="148"/>
    </location>
</feature>
<proteinExistence type="predicted"/>
<evidence type="ECO:0000313" key="3">
    <source>
        <dbReference type="Proteomes" id="UP001607303"/>
    </source>
</evidence>
<accession>A0ABD2CEK3</accession>
<sequence length="157" mass="18138">MKEGTKKKEVSKLPIPILFFRFTKLFSHVNLPVPRAFNVGDETATPKRIVLSITEKKRDLYTKNIIRFIYRGLPNISDASALLKAKFASITLDREGGETRRGKFQIRLVTRYYFQGSFFIVNFSHKRISLQERDTRGEQEMALEKRQEAPSARNAIG</sequence>
<comment type="caution">
    <text evidence="2">The sequence shown here is derived from an EMBL/GenBank/DDBJ whole genome shotgun (WGS) entry which is preliminary data.</text>
</comment>
<protein>
    <recommendedName>
        <fullName evidence="4">Ribosomal protein S10</fullName>
    </recommendedName>
</protein>
<gene>
    <name evidence="2" type="ORF">V1477_008990</name>
</gene>